<dbReference type="EMBL" id="HBHP01009455">
    <property type="protein sequence ID" value="CAD9755723.1"/>
    <property type="molecule type" value="Transcribed_RNA"/>
</dbReference>
<accession>A0A7S2TKL8</accession>
<protein>
    <submittedName>
        <fullName evidence="1">Uncharacterized protein</fullName>
    </submittedName>
</protein>
<dbReference type="AlphaFoldDB" id="A0A7S2TKL8"/>
<sequence length="218" mass="24321">MAKKKRSGGGGKDKKQKDFQAETKAVTLVVPFNTMQDMAASLARVSAYLEDPTYHGRVASVEKVATLVSSRYAGHNFSLQAYRNALNAIGKLTAAEEKLKSAISAASKAASGAAIYIIAHTKSDAKTLQHEKWHATYHFDEAYRKRVGGIWESVKRTNPSWAKQFETHLSDKYAQHVWVDEFQAIVLNREYECATKTVNLLQSIIPVKEPFQTVTVRM</sequence>
<reference evidence="1" key="1">
    <citation type="submission" date="2021-01" db="EMBL/GenBank/DDBJ databases">
        <authorList>
            <person name="Corre E."/>
            <person name="Pelletier E."/>
            <person name="Niang G."/>
            <person name="Scheremetjew M."/>
            <person name="Finn R."/>
            <person name="Kale V."/>
            <person name="Holt S."/>
            <person name="Cochrane G."/>
            <person name="Meng A."/>
            <person name="Brown T."/>
            <person name="Cohen L."/>
        </authorList>
    </citation>
    <scope>NUCLEOTIDE SEQUENCE</scope>
    <source>
        <strain evidence="1">CCMP622</strain>
    </source>
</reference>
<name>A0A7S2TKL8_9EUKA</name>
<gene>
    <name evidence="1" type="ORF">LSP00402_LOCUS5851</name>
</gene>
<organism evidence="1">
    <name type="scientific">Lotharella oceanica</name>
    <dbReference type="NCBI Taxonomy" id="641309"/>
    <lineage>
        <taxon>Eukaryota</taxon>
        <taxon>Sar</taxon>
        <taxon>Rhizaria</taxon>
        <taxon>Cercozoa</taxon>
        <taxon>Chlorarachniophyceae</taxon>
        <taxon>Lotharella</taxon>
    </lineage>
</organism>
<proteinExistence type="predicted"/>
<evidence type="ECO:0000313" key="1">
    <source>
        <dbReference type="EMBL" id="CAD9755723.1"/>
    </source>
</evidence>